<evidence type="ECO:0000313" key="2">
    <source>
        <dbReference type="Proteomes" id="UP000198157"/>
    </source>
</evidence>
<evidence type="ECO:0000313" key="1">
    <source>
        <dbReference type="EMBL" id="OWQ54336.1"/>
    </source>
</evidence>
<dbReference type="AlphaFoldDB" id="A0A246HNG5"/>
<reference evidence="1 2" key="1">
    <citation type="submission" date="2017-06" db="EMBL/GenBank/DDBJ databases">
        <authorList>
            <person name="Kim H.J."/>
            <person name="Triplett B.A."/>
        </authorList>
    </citation>
    <scope>NUCLEOTIDE SEQUENCE [LARGE SCALE GENOMIC DNA]</scope>
    <source>
        <strain evidence="1 2">13146</strain>
    </source>
</reference>
<dbReference type="Proteomes" id="UP000198157">
    <property type="component" value="Unassembled WGS sequence"/>
</dbReference>
<comment type="caution">
    <text evidence="1">The sequence shown here is derived from an EMBL/GenBank/DDBJ whole genome shotgun (WGS) entry which is preliminary data.</text>
</comment>
<accession>A0A246HNG5</accession>
<protein>
    <submittedName>
        <fullName evidence="1">Uncharacterized protein</fullName>
    </submittedName>
</protein>
<sequence>MNDTLAFNEIHDLHVLIEDWFTGRSPVAALDTLLARFSEDFSMVGIRGVRLDKPTLAGFFAAAHASRPGLRITIDAMTYLPLGTGACAVRYREDQIEAQHAGNRREALAILLTGTDGVLRWQALHETVVGS</sequence>
<dbReference type="SUPFAM" id="SSF54427">
    <property type="entry name" value="NTF2-like"/>
    <property type="match status" value="1"/>
</dbReference>
<dbReference type="EMBL" id="NIVS01000019">
    <property type="protein sequence ID" value="OWQ54336.1"/>
    <property type="molecule type" value="Genomic_DNA"/>
</dbReference>
<dbReference type="Gene3D" id="3.10.450.50">
    <property type="match status" value="1"/>
</dbReference>
<dbReference type="PIRSF" id="PIRSF029394">
    <property type="entry name" value="UCP029394"/>
    <property type="match status" value="1"/>
</dbReference>
<dbReference type="OrthoDB" id="8912060at2"/>
<name>A0A246HNG5_STEMA</name>
<dbReference type="InterPro" id="IPR016918">
    <property type="entry name" value="UCP029394"/>
</dbReference>
<proteinExistence type="predicted"/>
<gene>
    <name evidence="1" type="ORF">CEE60_08025</name>
</gene>
<dbReference type="InterPro" id="IPR032710">
    <property type="entry name" value="NTF2-like_dom_sf"/>
</dbReference>
<organism evidence="1 2">
    <name type="scientific">Stenotrophomonas maltophilia</name>
    <name type="common">Pseudomonas maltophilia</name>
    <name type="synonym">Xanthomonas maltophilia</name>
    <dbReference type="NCBI Taxonomy" id="40324"/>
    <lineage>
        <taxon>Bacteria</taxon>
        <taxon>Pseudomonadati</taxon>
        <taxon>Pseudomonadota</taxon>
        <taxon>Gammaproteobacteria</taxon>
        <taxon>Lysobacterales</taxon>
        <taxon>Lysobacteraceae</taxon>
        <taxon>Stenotrophomonas</taxon>
        <taxon>Stenotrophomonas maltophilia group</taxon>
    </lineage>
</organism>